<accession>A0A0G1C416</accession>
<comment type="subcellular location">
    <subcellularLocation>
        <location evidence="10">Cytoplasm</location>
    </subcellularLocation>
</comment>
<evidence type="ECO:0000256" key="8">
    <source>
        <dbReference type="ARBA" id="ARBA00023239"/>
    </source>
</evidence>
<feature type="binding site" evidence="10">
    <location>
        <position position="321"/>
    </location>
    <ligand>
        <name>substrate</name>
    </ligand>
</feature>
<dbReference type="GO" id="GO:0004612">
    <property type="term" value="F:phosphoenolpyruvate carboxykinase (ATP) activity"/>
    <property type="evidence" value="ECO:0007669"/>
    <property type="project" value="UniProtKB-UniRule"/>
</dbReference>
<keyword evidence="10" id="KW-0963">Cytoplasm</keyword>
<evidence type="ECO:0000256" key="7">
    <source>
        <dbReference type="ARBA" id="ARBA00022840"/>
    </source>
</evidence>
<keyword evidence="10" id="KW-0479">Metal-binding</keyword>
<feature type="binding site" evidence="10">
    <location>
        <position position="321"/>
    </location>
    <ligand>
        <name>ATP</name>
        <dbReference type="ChEBI" id="CHEBI:30616"/>
    </ligand>
</feature>
<feature type="binding site" evidence="10">
    <location>
        <position position="195"/>
    </location>
    <ligand>
        <name>substrate</name>
    </ligand>
</feature>
<dbReference type="InterPro" id="IPR015994">
    <property type="entry name" value="PEPCK_ATP_CS"/>
</dbReference>
<name>A0A0G1C416_9BACT</name>
<dbReference type="Gene3D" id="2.170.8.10">
    <property type="entry name" value="Phosphoenolpyruvate Carboxykinase, domain 2"/>
    <property type="match status" value="1"/>
</dbReference>
<feature type="binding site" evidence="10">
    <location>
        <position position="220"/>
    </location>
    <ligand>
        <name>ATP</name>
        <dbReference type="ChEBI" id="CHEBI:30616"/>
    </ligand>
</feature>
<feature type="binding site" evidence="10">
    <location>
        <position position="201"/>
    </location>
    <ligand>
        <name>Mn(2+)</name>
        <dbReference type="ChEBI" id="CHEBI:29035"/>
    </ligand>
</feature>
<dbReference type="GO" id="GO:0006094">
    <property type="term" value="P:gluconeogenesis"/>
    <property type="evidence" value="ECO:0007669"/>
    <property type="project" value="UniProtKB-UniRule"/>
</dbReference>
<feature type="binding site" evidence="10">
    <location>
        <position position="54"/>
    </location>
    <ligand>
        <name>substrate</name>
    </ligand>
</feature>
<protein>
    <recommendedName>
        <fullName evidence="3 10">Phosphoenolpyruvate carboxykinase (ATP)</fullName>
        <shortName evidence="10">PCK</shortName>
        <shortName evidence="10">PEP carboxykinase</shortName>
        <shortName evidence="10">PEPCK</shortName>
        <ecNumber evidence="3 10">4.1.1.49</ecNumber>
    </recommendedName>
</protein>
<evidence type="ECO:0000256" key="5">
    <source>
        <dbReference type="ARBA" id="ARBA00022741"/>
    </source>
</evidence>
<dbReference type="SUPFAM" id="SSF68923">
    <property type="entry name" value="PEP carboxykinase N-terminal domain"/>
    <property type="match status" value="1"/>
</dbReference>
<comment type="catalytic activity">
    <reaction evidence="9 10">
        <text>oxaloacetate + ATP = phosphoenolpyruvate + ADP + CO2</text>
        <dbReference type="Rhea" id="RHEA:18617"/>
        <dbReference type="ChEBI" id="CHEBI:16452"/>
        <dbReference type="ChEBI" id="CHEBI:16526"/>
        <dbReference type="ChEBI" id="CHEBI:30616"/>
        <dbReference type="ChEBI" id="CHEBI:58702"/>
        <dbReference type="ChEBI" id="CHEBI:456216"/>
        <dbReference type="EC" id="4.1.1.49"/>
    </reaction>
</comment>
<comment type="cofactor">
    <cofactor evidence="10">
        <name>Mn(2+)</name>
        <dbReference type="ChEBI" id="CHEBI:29035"/>
    </cofactor>
    <text evidence="10">Binds 1 Mn(2+) ion per subunit.</text>
</comment>
<keyword evidence="11" id="KW-0670">Pyruvate</keyword>
<dbReference type="NCBIfam" id="NF006819">
    <property type="entry name" value="PRK09344.1-1"/>
    <property type="match status" value="1"/>
</dbReference>
<feature type="binding site" evidence="10">
    <location>
        <begin position="236"/>
        <end position="244"/>
    </location>
    <ligand>
        <name>ATP</name>
        <dbReference type="ChEBI" id="CHEBI:30616"/>
    </ligand>
</feature>
<evidence type="ECO:0000256" key="2">
    <source>
        <dbReference type="ARBA" id="ARBA00006052"/>
    </source>
</evidence>
<evidence type="ECO:0000256" key="1">
    <source>
        <dbReference type="ARBA" id="ARBA00004742"/>
    </source>
</evidence>
<evidence type="ECO:0000313" key="12">
    <source>
        <dbReference type="Proteomes" id="UP000034213"/>
    </source>
</evidence>
<feature type="binding site" evidence="10">
    <location>
        <position position="285"/>
    </location>
    <ligand>
        <name>ATP</name>
        <dbReference type="ChEBI" id="CHEBI:30616"/>
    </ligand>
</feature>
<dbReference type="Pfam" id="PF01293">
    <property type="entry name" value="PEPCK_ATP"/>
    <property type="match status" value="1"/>
</dbReference>
<evidence type="ECO:0000256" key="10">
    <source>
        <dbReference type="HAMAP-Rule" id="MF_00453"/>
    </source>
</evidence>
<comment type="pathway">
    <text evidence="1 10">Carbohydrate biosynthesis; gluconeogenesis.</text>
</comment>
<dbReference type="NCBIfam" id="TIGR00224">
    <property type="entry name" value="pckA"/>
    <property type="match status" value="1"/>
</dbReference>
<comment type="caution">
    <text evidence="10">Lacks conserved residue(s) required for the propagation of feature annotation.</text>
</comment>
<keyword evidence="11" id="KW-0418">Kinase</keyword>
<dbReference type="PROSITE" id="PS00532">
    <property type="entry name" value="PEPCK_ATP"/>
    <property type="match status" value="1"/>
</dbReference>
<evidence type="ECO:0000256" key="9">
    <source>
        <dbReference type="ARBA" id="ARBA00047371"/>
    </source>
</evidence>
<dbReference type="PANTHER" id="PTHR30031">
    <property type="entry name" value="PHOSPHOENOLPYRUVATE CARBOXYKINASE ATP"/>
    <property type="match status" value="1"/>
</dbReference>
<dbReference type="PATRIC" id="fig|1618369.3.peg.157"/>
<dbReference type="PANTHER" id="PTHR30031:SF0">
    <property type="entry name" value="PHOSPHOENOLPYRUVATE CARBOXYKINASE (ATP)"/>
    <property type="match status" value="1"/>
</dbReference>
<keyword evidence="10" id="KW-0464">Manganese</keyword>
<keyword evidence="8 10" id="KW-0456">Lyase</keyword>
<comment type="similarity">
    <text evidence="2 10">Belongs to the phosphoenolpyruvate carboxykinase (ATP) family.</text>
</comment>
<keyword evidence="11" id="KW-0808">Transferase</keyword>
<proteinExistence type="inferred from homology"/>
<organism evidence="11 12">
    <name type="scientific">Candidatus Beckwithbacteria bacterium GW2011_GWA2_43_10</name>
    <dbReference type="NCBI Taxonomy" id="1618369"/>
    <lineage>
        <taxon>Bacteria</taxon>
        <taxon>Candidatus Beckwithiibacteriota</taxon>
    </lineage>
</organism>
<dbReference type="UniPathway" id="UPA00138"/>
<dbReference type="AlphaFoldDB" id="A0A0G1C416"/>
<keyword evidence="4 10" id="KW-0312">Gluconeogenesis</keyword>
<evidence type="ECO:0000313" key="11">
    <source>
        <dbReference type="EMBL" id="KKS80405.1"/>
    </source>
</evidence>
<dbReference type="NCBIfam" id="NF006821">
    <property type="entry name" value="PRK09344.1-3"/>
    <property type="match status" value="1"/>
</dbReference>
<feature type="binding site" evidence="10">
    <location>
        <position position="446"/>
    </location>
    <ligand>
        <name>ATP</name>
        <dbReference type="ChEBI" id="CHEBI:30616"/>
    </ligand>
</feature>
<sequence length="531" mass="58789">MQDISQLDLSKTYYNLSYRELFKQETKKGLKGLAKGAVTEFGAVTVDTGQFTGRSPKDKYIVGGGVSEEQVWWAKPEHKGSDNKPVSLETWDAVYDLAADYLFKQKLYVVDGWCGASEKNRVGVRIITPISWQAHFSKNMFIGLKQGSELFIPDWIVMAASEITIPNWQELGLNSGVAIIINLEKKMIVICGTWYGGEIKKGMFSVMNYELPLKGVGSFHCSANSGSKGDTALFFGLSGTGKTTLSADPKRKLIGDDEHGWDEEGIFNLEGGCYAKVINLSKEKEPDIYGAIKRDALLENVAVDKNGKIDFTSAAKTENTRMGYPLSHIKNIVKSGRGKHPKTVVFLTCDSFGVLPPVAKLTAEQARYWYLSGYTAKVAGTERGITEPAATFSSCFGGPFLTIHPTVYAKILGEKIKQYGSEVYLVNTGWVNGGYGTGKRMDITTTRVIIDRILDGSLKKAEYEELRLFGLMIPRAIKGVEAEILNPKNGWVDKEEYERTAERLARNFIDNFKIFTDTQEGKELEVAGPKV</sequence>
<dbReference type="EC" id="4.1.1.49" evidence="3 10"/>
<dbReference type="GO" id="GO:0005829">
    <property type="term" value="C:cytosol"/>
    <property type="evidence" value="ECO:0007669"/>
    <property type="project" value="TreeGrafter"/>
</dbReference>
<reference evidence="11 12" key="1">
    <citation type="journal article" date="2015" name="Nature">
        <title>rRNA introns, odd ribosomes, and small enigmatic genomes across a large radiation of phyla.</title>
        <authorList>
            <person name="Brown C.T."/>
            <person name="Hug L.A."/>
            <person name="Thomas B.C."/>
            <person name="Sharon I."/>
            <person name="Castelle C.J."/>
            <person name="Singh A."/>
            <person name="Wilkins M.J."/>
            <person name="Williams K.H."/>
            <person name="Banfield J.F."/>
        </authorList>
    </citation>
    <scope>NUCLEOTIDE SEQUENCE [LARGE SCALE GENOMIC DNA]</scope>
</reference>
<dbReference type="EMBL" id="LCEW01000007">
    <property type="protein sequence ID" value="KKS80405.1"/>
    <property type="molecule type" value="Genomic_DNA"/>
</dbReference>
<dbReference type="STRING" id="1618369.UV54_C0007G0014"/>
<dbReference type="NCBIfam" id="NF006820">
    <property type="entry name" value="PRK09344.1-2"/>
    <property type="match status" value="1"/>
</dbReference>
<dbReference type="InterPro" id="IPR013035">
    <property type="entry name" value="PEP_carboxykinase_C"/>
</dbReference>
<dbReference type="SUPFAM" id="SSF53795">
    <property type="entry name" value="PEP carboxykinase-like"/>
    <property type="match status" value="1"/>
</dbReference>
<keyword evidence="6 10" id="KW-0210">Decarboxylase</keyword>
<dbReference type="Proteomes" id="UP000034213">
    <property type="component" value="Unassembled WGS sequence"/>
</dbReference>
<dbReference type="InterPro" id="IPR008210">
    <property type="entry name" value="PEP_carboxykinase_N"/>
</dbReference>
<feature type="binding site" evidence="10">
    <location>
        <position position="201"/>
    </location>
    <ligand>
        <name>ATP</name>
        <dbReference type="ChEBI" id="CHEBI:30616"/>
    </ligand>
</feature>
<keyword evidence="5 10" id="KW-0547">Nucleotide-binding</keyword>
<dbReference type="InterPro" id="IPR001272">
    <property type="entry name" value="PEP_carboxykinase_ATP"/>
</dbReference>
<comment type="caution">
    <text evidence="11">The sequence shown here is derived from an EMBL/GenBank/DDBJ whole genome shotgun (WGS) entry which is preliminary data.</text>
</comment>
<dbReference type="Gene3D" id="3.40.449.10">
    <property type="entry name" value="Phosphoenolpyruvate Carboxykinase, domain 1"/>
    <property type="match status" value="1"/>
</dbReference>
<keyword evidence="7 10" id="KW-0067">ATP-binding</keyword>
<evidence type="ECO:0000256" key="6">
    <source>
        <dbReference type="ARBA" id="ARBA00022793"/>
    </source>
</evidence>
<dbReference type="GO" id="GO:0016301">
    <property type="term" value="F:kinase activity"/>
    <property type="evidence" value="ECO:0007669"/>
    <property type="project" value="UniProtKB-KW"/>
</dbReference>
<dbReference type="Gene3D" id="3.90.228.20">
    <property type="match status" value="1"/>
</dbReference>
<dbReference type="GO" id="GO:0005524">
    <property type="term" value="F:ATP binding"/>
    <property type="evidence" value="ECO:0007669"/>
    <property type="project" value="UniProtKB-UniRule"/>
</dbReference>
<dbReference type="PIRSF" id="PIRSF006294">
    <property type="entry name" value="PEP_crbxkin"/>
    <property type="match status" value="1"/>
</dbReference>
<feature type="binding site" evidence="10">
    <location>
        <position position="220"/>
    </location>
    <ligand>
        <name>Mn(2+)</name>
        <dbReference type="ChEBI" id="CHEBI:29035"/>
    </ligand>
</feature>
<feature type="binding site" evidence="10">
    <location>
        <position position="201"/>
    </location>
    <ligand>
        <name>substrate</name>
    </ligand>
</feature>
<feature type="binding site" evidence="10">
    <location>
        <position position="257"/>
    </location>
    <ligand>
        <name>Mn(2+)</name>
        <dbReference type="ChEBI" id="CHEBI:29035"/>
    </ligand>
</feature>
<dbReference type="GO" id="GO:0046872">
    <property type="term" value="F:metal ion binding"/>
    <property type="evidence" value="ECO:0007669"/>
    <property type="project" value="UniProtKB-KW"/>
</dbReference>
<evidence type="ECO:0000256" key="4">
    <source>
        <dbReference type="ARBA" id="ARBA00022432"/>
    </source>
</evidence>
<dbReference type="HAMAP" id="MF_00453">
    <property type="entry name" value="PEPCK_ATP"/>
    <property type="match status" value="1"/>
</dbReference>
<comment type="function">
    <text evidence="10">Involved in the gluconeogenesis. Catalyzes the conversion of oxaloacetate (OAA) to phosphoenolpyruvate (PEP) through direct phosphoryl transfer between the nucleoside triphosphate and OAA.</text>
</comment>
<gene>
    <name evidence="10" type="primary">pckA</name>
    <name evidence="11" type="ORF">UV54_C0007G0014</name>
</gene>
<evidence type="ECO:0000256" key="3">
    <source>
        <dbReference type="ARBA" id="ARBA00012363"/>
    </source>
</evidence>